<evidence type="ECO:0000259" key="2">
    <source>
        <dbReference type="Pfam" id="PF00078"/>
    </source>
</evidence>
<reference evidence="3 4" key="1">
    <citation type="journal article" date="2022" name="Allergy">
        <title>Genome assembly and annotation of Periplaneta americana reveal a comprehensive cockroach allergen profile.</title>
        <authorList>
            <person name="Wang L."/>
            <person name="Xiong Q."/>
            <person name="Saelim N."/>
            <person name="Wang L."/>
            <person name="Nong W."/>
            <person name="Wan A.T."/>
            <person name="Shi M."/>
            <person name="Liu X."/>
            <person name="Cao Q."/>
            <person name="Hui J.H.L."/>
            <person name="Sookrung N."/>
            <person name="Leung T.F."/>
            <person name="Tungtrongchitr A."/>
            <person name="Tsui S.K.W."/>
        </authorList>
    </citation>
    <scope>NUCLEOTIDE SEQUENCE [LARGE SCALE GENOMIC DNA]</scope>
    <source>
        <strain evidence="3">PWHHKU_190912</strain>
    </source>
</reference>
<name>A0ABQ8SBY9_PERAM</name>
<organism evidence="3 4">
    <name type="scientific">Periplaneta americana</name>
    <name type="common">American cockroach</name>
    <name type="synonym">Blatta americana</name>
    <dbReference type="NCBI Taxonomy" id="6978"/>
    <lineage>
        <taxon>Eukaryota</taxon>
        <taxon>Metazoa</taxon>
        <taxon>Ecdysozoa</taxon>
        <taxon>Arthropoda</taxon>
        <taxon>Hexapoda</taxon>
        <taxon>Insecta</taxon>
        <taxon>Pterygota</taxon>
        <taxon>Neoptera</taxon>
        <taxon>Polyneoptera</taxon>
        <taxon>Dictyoptera</taxon>
        <taxon>Blattodea</taxon>
        <taxon>Blattoidea</taxon>
        <taxon>Blattidae</taxon>
        <taxon>Blattinae</taxon>
        <taxon>Periplaneta</taxon>
    </lineage>
</organism>
<feature type="compositionally biased region" description="Basic and acidic residues" evidence="1">
    <location>
        <begin position="252"/>
        <end position="277"/>
    </location>
</feature>
<dbReference type="Proteomes" id="UP001148838">
    <property type="component" value="Unassembled WGS sequence"/>
</dbReference>
<dbReference type="EMBL" id="JAJSOF020000031">
    <property type="protein sequence ID" value="KAJ4431589.1"/>
    <property type="molecule type" value="Genomic_DNA"/>
</dbReference>
<gene>
    <name evidence="3" type="ORF">ANN_20188</name>
</gene>
<dbReference type="InterPro" id="IPR000477">
    <property type="entry name" value="RT_dom"/>
</dbReference>
<feature type="region of interest" description="Disordered" evidence="1">
    <location>
        <begin position="245"/>
        <end position="282"/>
    </location>
</feature>
<dbReference type="Pfam" id="PF00078">
    <property type="entry name" value="RVT_1"/>
    <property type="match status" value="1"/>
</dbReference>
<feature type="domain" description="Reverse transcriptase" evidence="2">
    <location>
        <begin position="127"/>
        <end position="207"/>
    </location>
</feature>
<evidence type="ECO:0000313" key="4">
    <source>
        <dbReference type="Proteomes" id="UP001148838"/>
    </source>
</evidence>
<sequence>MNSGSNTESYPAFAHIRLRENPEKNLNQVTCPDWESNPGHLVLRLDVLAVTPQSYIMLLEDPRSELSPFTTCHWEKRQFRSHYYVYSAEDSSYYLRCKVMEIKPHVSSERASAVPPNYHIFGQCFLSLPLYRIYLEDLVKNCFQNMGGVIVGGRRIKCIRFADDMALLTEEEMILRNMLLELNDGCEQYGMKTNVNKTNTMVKGGKIKKLNFQILNEALEKTDAETDQEEEKELAESLAKKKVLGEGYTGRNGEREKSSGQKKISDDKNHYDIMDHMQRRRGRQKIEKIGESEVETLGHVMGYCPKGELLRNNRHHKVRRSIATTLRKAKWEVYKEVHCLAENGSTRRADIIAIDRRNQRSLILDPTTWWKIESWRRSLQESPDSRIFLLFEHFSPFMARPQVADRGDGLQTWRVAVNILNKQPRTADEAWSSSLGAHNPSP</sequence>
<accession>A0ABQ8SBY9</accession>
<proteinExistence type="predicted"/>
<evidence type="ECO:0000313" key="3">
    <source>
        <dbReference type="EMBL" id="KAJ4431589.1"/>
    </source>
</evidence>
<evidence type="ECO:0000256" key="1">
    <source>
        <dbReference type="SAM" id="MobiDB-lite"/>
    </source>
</evidence>
<protein>
    <recommendedName>
        <fullName evidence="2">Reverse transcriptase domain-containing protein</fullName>
    </recommendedName>
</protein>
<comment type="caution">
    <text evidence="3">The sequence shown here is derived from an EMBL/GenBank/DDBJ whole genome shotgun (WGS) entry which is preliminary data.</text>
</comment>
<keyword evidence="4" id="KW-1185">Reference proteome</keyword>